<comment type="caution">
    <text evidence="2">The sequence shown here is derived from an EMBL/GenBank/DDBJ whole genome shotgun (WGS) entry which is preliminary data.</text>
</comment>
<keyword evidence="3" id="KW-1185">Reference proteome</keyword>
<organism evidence="2 3">
    <name type="scientific">Fusarium sporotrichioides</name>
    <dbReference type="NCBI Taxonomy" id="5514"/>
    <lineage>
        <taxon>Eukaryota</taxon>
        <taxon>Fungi</taxon>
        <taxon>Dikarya</taxon>
        <taxon>Ascomycota</taxon>
        <taxon>Pezizomycotina</taxon>
        <taxon>Sordariomycetes</taxon>
        <taxon>Hypocreomycetidae</taxon>
        <taxon>Hypocreales</taxon>
        <taxon>Nectriaceae</taxon>
        <taxon>Fusarium</taxon>
    </lineage>
</organism>
<evidence type="ECO:0000313" key="3">
    <source>
        <dbReference type="Proteomes" id="UP000266152"/>
    </source>
</evidence>
<dbReference type="Proteomes" id="UP000266152">
    <property type="component" value="Unassembled WGS sequence"/>
</dbReference>
<proteinExistence type="predicted"/>
<name>A0A395SRQ1_FUSSP</name>
<gene>
    <name evidence="2" type="ORF">FSPOR_961</name>
</gene>
<feature type="compositionally biased region" description="Acidic residues" evidence="1">
    <location>
        <begin position="205"/>
        <end position="220"/>
    </location>
</feature>
<feature type="region of interest" description="Disordered" evidence="1">
    <location>
        <begin position="44"/>
        <end position="70"/>
    </location>
</feature>
<protein>
    <submittedName>
        <fullName evidence="2">Uncharacterized protein</fullName>
    </submittedName>
</protein>
<feature type="compositionally biased region" description="Polar residues" evidence="1">
    <location>
        <begin position="98"/>
        <end position="116"/>
    </location>
</feature>
<evidence type="ECO:0000256" key="1">
    <source>
        <dbReference type="SAM" id="MobiDB-lite"/>
    </source>
</evidence>
<feature type="region of interest" description="Disordered" evidence="1">
    <location>
        <begin position="197"/>
        <end position="220"/>
    </location>
</feature>
<sequence>MYPDNESHSRTPECIECSQLCVWQETEWVCTSCRGVHRRIPIDNESLDQGETPSTAHDGTDGSDDELAAGDHPTTMVTRYGTPEDFHTLRASGGQLGYNQNEGDSMVSPSRINADQGSRESGIESCDAEQNGQGWGQVIGDPDRNVDPMDVDNNDEEVYQPQAPVPFWMSGVANTCVGERHSDIEYTIRRFNLAFHPKAPSETPTADDELELSDNTEMDE</sequence>
<feature type="compositionally biased region" description="Polar residues" evidence="1">
    <location>
        <begin position="47"/>
        <end position="57"/>
    </location>
</feature>
<evidence type="ECO:0000313" key="2">
    <source>
        <dbReference type="EMBL" id="RGP75036.1"/>
    </source>
</evidence>
<dbReference type="EMBL" id="PXOF01000017">
    <property type="protein sequence ID" value="RGP75036.1"/>
    <property type="molecule type" value="Genomic_DNA"/>
</dbReference>
<reference evidence="2 3" key="1">
    <citation type="journal article" date="2018" name="PLoS Pathog.">
        <title>Evolution of structural diversity of trichothecenes, a family of toxins produced by plant pathogenic and entomopathogenic fungi.</title>
        <authorList>
            <person name="Proctor R.H."/>
            <person name="McCormick S.P."/>
            <person name="Kim H.S."/>
            <person name="Cardoza R.E."/>
            <person name="Stanley A.M."/>
            <person name="Lindo L."/>
            <person name="Kelly A."/>
            <person name="Brown D.W."/>
            <person name="Lee T."/>
            <person name="Vaughan M.M."/>
            <person name="Alexander N.J."/>
            <person name="Busman M."/>
            <person name="Gutierrez S."/>
        </authorList>
    </citation>
    <scope>NUCLEOTIDE SEQUENCE [LARGE SCALE GENOMIC DNA]</scope>
    <source>
        <strain evidence="2 3">NRRL 3299</strain>
    </source>
</reference>
<dbReference type="AlphaFoldDB" id="A0A395SRQ1"/>
<accession>A0A395SRQ1</accession>
<feature type="region of interest" description="Disordered" evidence="1">
    <location>
        <begin position="98"/>
        <end position="143"/>
    </location>
</feature>